<feature type="compositionally biased region" description="Low complexity" evidence="1">
    <location>
        <begin position="138"/>
        <end position="157"/>
    </location>
</feature>
<protein>
    <submittedName>
        <fullName evidence="2">Uncharacterized protein</fullName>
    </submittedName>
</protein>
<name>A0A8B6M1R9_METTU</name>
<comment type="caution">
    <text evidence="2">The sequence shown here is derived from an EMBL/GenBank/DDBJ whole genome shotgun (WGS) entry which is preliminary data.</text>
</comment>
<reference evidence="2 3" key="1">
    <citation type="submission" date="2019-05" db="EMBL/GenBank/DDBJ databases">
        <authorList>
            <person name="Farhan Ul Haque M."/>
        </authorList>
    </citation>
    <scope>NUCLEOTIDE SEQUENCE [LARGE SCALE GENOMIC DNA]</scope>
    <source>
        <strain evidence="2">2</strain>
    </source>
</reference>
<evidence type="ECO:0000256" key="1">
    <source>
        <dbReference type="SAM" id="MobiDB-lite"/>
    </source>
</evidence>
<dbReference type="AlphaFoldDB" id="A0A8B6M1R9"/>
<proteinExistence type="predicted"/>
<gene>
    <name evidence="2" type="ORF">MPC4_110078</name>
</gene>
<keyword evidence="3" id="KW-1185">Reference proteome</keyword>
<dbReference type="Proteomes" id="UP000485880">
    <property type="component" value="Unassembled WGS sequence"/>
</dbReference>
<evidence type="ECO:0000313" key="2">
    <source>
        <dbReference type="EMBL" id="VTZ48778.1"/>
    </source>
</evidence>
<feature type="region of interest" description="Disordered" evidence="1">
    <location>
        <begin position="106"/>
        <end position="157"/>
    </location>
</feature>
<sequence>MTEGNMCVGESCAEDKERIAIHLDVHLHLMIDPLRTRATYPQFETVVDDIEAPLPRQSSSAEAGRKSGFLGKSAIAAIVGLVIVFAYKAGGAGAAFPPAGPVIAPATRSAAAGDSAPASKPVAAELPRELLEAPRVTPAPGAPSAGAPAAPSAFGLN</sequence>
<dbReference type="EMBL" id="CABFMQ020000013">
    <property type="protein sequence ID" value="VTZ48778.1"/>
    <property type="molecule type" value="Genomic_DNA"/>
</dbReference>
<evidence type="ECO:0000313" key="3">
    <source>
        <dbReference type="Proteomes" id="UP000485880"/>
    </source>
</evidence>
<accession>A0A8B6M1R9</accession>
<dbReference type="RefSeq" id="WP_174511264.1">
    <property type="nucleotide sequence ID" value="NZ_CABFMQ020000013.1"/>
</dbReference>
<organism evidence="2 3">
    <name type="scientific">Methylocella tundrae</name>
    <dbReference type="NCBI Taxonomy" id="227605"/>
    <lineage>
        <taxon>Bacteria</taxon>
        <taxon>Pseudomonadati</taxon>
        <taxon>Pseudomonadota</taxon>
        <taxon>Alphaproteobacteria</taxon>
        <taxon>Hyphomicrobiales</taxon>
        <taxon>Beijerinckiaceae</taxon>
        <taxon>Methylocella</taxon>
    </lineage>
</organism>